<keyword evidence="3 6" id="KW-1133">Transmembrane helix</keyword>
<dbReference type="AlphaFoldDB" id="A0A1C9ZPV8"/>
<protein>
    <submittedName>
        <fullName evidence="7">DUF300-domain-containing protein</fullName>
    </submittedName>
</protein>
<comment type="subcellular location">
    <subcellularLocation>
        <location evidence="1">Membrane</location>
        <topology evidence="1">Multi-pass membrane protein</topology>
    </subcellularLocation>
</comment>
<evidence type="ECO:0000256" key="4">
    <source>
        <dbReference type="ARBA" id="ARBA00023136"/>
    </source>
</evidence>
<dbReference type="EMBL" id="LC088652">
    <property type="protein sequence ID" value="BAV58340.1"/>
    <property type="molecule type" value="mRNA"/>
</dbReference>
<feature type="transmembrane region" description="Helical" evidence="6">
    <location>
        <begin position="58"/>
        <end position="86"/>
    </location>
</feature>
<dbReference type="EMBL" id="LC088654">
    <property type="protein sequence ID" value="BAV58342.1"/>
    <property type="molecule type" value="mRNA"/>
</dbReference>
<evidence type="ECO:0000256" key="5">
    <source>
        <dbReference type="SAM" id="MobiDB-lite"/>
    </source>
</evidence>
<gene>
    <name evidence="7" type="primary">00287f</name>
</gene>
<organism evidence="7">
    <name type="scientific">Ulva partita</name>
    <dbReference type="NCBI Taxonomy" id="1605170"/>
    <lineage>
        <taxon>Eukaryota</taxon>
        <taxon>Viridiplantae</taxon>
        <taxon>Chlorophyta</taxon>
        <taxon>core chlorophytes</taxon>
        <taxon>Ulvophyceae</taxon>
        <taxon>OUU clade</taxon>
        <taxon>Ulvales</taxon>
        <taxon>Ulvaceae</taxon>
        <taxon>Ulva</taxon>
    </lineage>
</organism>
<dbReference type="Pfam" id="PF03619">
    <property type="entry name" value="Solute_trans_a"/>
    <property type="match status" value="1"/>
</dbReference>
<feature type="transmembrane region" description="Helical" evidence="6">
    <location>
        <begin position="25"/>
        <end position="46"/>
    </location>
</feature>
<sequence length="394" mass="44562">MRFLLESQDTEQHVNQIWTSTSSGLAGAGVCAFAATVVSGVQIILHATNYEDPTVQKFYIRIIFLIPNYAISSFFSLIFSAYGLYIETVRDMYEAFVIYSFMSLLLEYIGGPGHVEAVARDEIVTGSCLYGTCCFPAMQVDGQFVKLCKRLVLQFVILKPLIVLLTLVLYSQGSYHDGRWSFGGWYMYLQIVYNFCYAAALLGLIHFWAGTKDMLKPYKPVWKFVTIKAVVFSTFWQGFLISLLLRNELADGRSLQTWILCIEMLPAACAMWFAFPATQYIRAARSRQEGGFMMAVQNVGRVAIFTDVVTDLHHQFKPQYNTYTCYKDMEAELQDAQPSGMFRHATYIMKDPYQQHAISEKKRVAGKHEGFQVAMETEAGTSPKLAGPGQTLYS</sequence>
<evidence type="ECO:0000313" key="7">
    <source>
        <dbReference type="EMBL" id="BAV58342.1"/>
    </source>
</evidence>
<dbReference type="GO" id="GO:0016020">
    <property type="term" value="C:membrane"/>
    <property type="evidence" value="ECO:0007669"/>
    <property type="project" value="UniProtKB-SubCell"/>
</dbReference>
<name>A0A1C9ZPV8_9CHLO</name>
<feature type="region of interest" description="Disordered" evidence="5">
    <location>
        <begin position="375"/>
        <end position="394"/>
    </location>
</feature>
<feature type="transmembrane region" description="Helical" evidence="6">
    <location>
        <begin position="151"/>
        <end position="171"/>
    </location>
</feature>
<feature type="transmembrane region" description="Helical" evidence="6">
    <location>
        <begin position="191"/>
        <end position="209"/>
    </location>
</feature>
<evidence type="ECO:0000256" key="6">
    <source>
        <dbReference type="SAM" id="Phobius"/>
    </source>
</evidence>
<proteinExistence type="evidence at transcript level"/>
<dbReference type="PANTHER" id="PTHR23423">
    <property type="entry name" value="ORGANIC SOLUTE TRANSPORTER-RELATED"/>
    <property type="match status" value="1"/>
</dbReference>
<evidence type="ECO:0000256" key="2">
    <source>
        <dbReference type="ARBA" id="ARBA00022692"/>
    </source>
</evidence>
<dbReference type="SMART" id="SM01417">
    <property type="entry name" value="Solute_trans_a"/>
    <property type="match status" value="1"/>
</dbReference>
<evidence type="ECO:0000256" key="1">
    <source>
        <dbReference type="ARBA" id="ARBA00004141"/>
    </source>
</evidence>
<accession>A0A1C9ZPV8</accession>
<feature type="transmembrane region" description="Helical" evidence="6">
    <location>
        <begin position="221"/>
        <end position="245"/>
    </location>
</feature>
<keyword evidence="2 6" id="KW-0812">Transmembrane</keyword>
<feature type="transmembrane region" description="Helical" evidence="6">
    <location>
        <begin position="257"/>
        <end position="275"/>
    </location>
</feature>
<keyword evidence="4 6" id="KW-0472">Membrane</keyword>
<evidence type="ECO:0000256" key="3">
    <source>
        <dbReference type="ARBA" id="ARBA00022989"/>
    </source>
</evidence>
<reference evidence="7" key="1">
    <citation type="submission" date="2015-10" db="EMBL/GenBank/DDBJ databases">
        <title>Evolution of the mating-type locus in an isomorphic haploid-diploid life cycle and isogamy.</title>
        <authorList>
            <person name="Yamazaki T."/>
            <person name="Suzuki R."/>
            <person name="Ichihara K."/>
            <person name="Toyoda A."/>
            <person name="Kuwano K."/>
            <person name="Kawano S."/>
        </authorList>
    </citation>
    <scope>NUCLEOTIDE SEQUENCE</scope>
    <source>
        <strain evidence="7">MGEC-1</strain>
    </source>
</reference>
<dbReference type="InterPro" id="IPR005178">
    <property type="entry name" value="Ostalpha/TMEM184C"/>
</dbReference>